<name>A0A847RQN3_9BACT</name>
<evidence type="ECO:0000313" key="1">
    <source>
        <dbReference type="EMBL" id="NLR63137.1"/>
    </source>
</evidence>
<dbReference type="GO" id="GO:0016773">
    <property type="term" value="F:phosphotransferase activity, alcohol group as acceptor"/>
    <property type="evidence" value="ECO:0007669"/>
    <property type="project" value="InterPro"/>
</dbReference>
<reference evidence="1 2" key="1">
    <citation type="submission" date="2020-04" db="EMBL/GenBank/DDBJ databases">
        <authorList>
            <person name="Yin C."/>
        </authorList>
    </citation>
    <scope>NUCLEOTIDE SEQUENCE [LARGE SCALE GENOMIC DNA]</scope>
    <source>
        <strain evidence="1 2">Ae27</strain>
    </source>
</reference>
<evidence type="ECO:0000313" key="2">
    <source>
        <dbReference type="Proteomes" id="UP000570474"/>
    </source>
</evidence>
<dbReference type="SUPFAM" id="SSF56112">
    <property type="entry name" value="Protein kinase-like (PK-like)"/>
    <property type="match status" value="1"/>
</dbReference>
<comment type="caution">
    <text evidence="1">The sequence shown here is derived from an EMBL/GenBank/DDBJ whole genome shotgun (WGS) entry which is preliminary data.</text>
</comment>
<organism evidence="1 2">
    <name type="scientific">Chitinophaga varians</name>
    <dbReference type="NCBI Taxonomy" id="2202339"/>
    <lineage>
        <taxon>Bacteria</taxon>
        <taxon>Pseudomonadati</taxon>
        <taxon>Bacteroidota</taxon>
        <taxon>Chitinophagia</taxon>
        <taxon>Chitinophagales</taxon>
        <taxon>Chitinophagaceae</taxon>
        <taxon>Chitinophaga</taxon>
    </lineage>
</organism>
<dbReference type="Proteomes" id="UP000570474">
    <property type="component" value="Unassembled WGS sequence"/>
</dbReference>
<dbReference type="InterPro" id="IPR006748">
    <property type="entry name" value="NH2Glyco/OHUrea_AB-resist_kin"/>
</dbReference>
<dbReference type="GO" id="GO:0016301">
    <property type="term" value="F:kinase activity"/>
    <property type="evidence" value="ECO:0007669"/>
    <property type="project" value="UniProtKB-KW"/>
</dbReference>
<keyword evidence="1" id="KW-0808">Transferase</keyword>
<gene>
    <name evidence="1" type="ORF">HGH92_02350</name>
</gene>
<sequence>MSNHHNTAPVQEWRTAAAFRAGDQQRKHYLQQWQLGPDGKPFKTYACWLQPVRYQQQPAMLKIALETEEQRGGLLMAYWNGTGAVKVLQQHGPALLLERVNSTPLLAEMARNGQDATASRIICEVADLLHAPRSTPPPAQLVPLEKWFDELRPAADKYGGILGDAQLIAHDLLRHQQEISILHGDLHHGNVLDGGNKGWLAIDPKGLWGDRGYDYANIFCNPDQETAGTPGRLAGQVAVVSTAARIEPSRLLRWIIAYGGLSAAWSLNAGEDATIALRTAETAYALLSS</sequence>
<keyword evidence="2" id="KW-1185">Reference proteome</keyword>
<dbReference type="GO" id="GO:0019748">
    <property type="term" value="P:secondary metabolic process"/>
    <property type="evidence" value="ECO:0007669"/>
    <property type="project" value="InterPro"/>
</dbReference>
<dbReference type="EMBL" id="JABAIA010000001">
    <property type="protein sequence ID" value="NLR63137.1"/>
    <property type="molecule type" value="Genomic_DNA"/>
</dbReference>
<dbReference type="Pfam" id="PF04655">
    <property type="entry name" value="APH_6_hur"/>
    <property type="match status" value="1"/>
</dbReference>
<proteinExistence type="predicted"/>
<accession>A0A847RQN3</accession>
<dbReference type="Gene3D" id="3.90.1200.10">
    <property type="match status" value="1"/>
</dbReference>
<protein>
    <submittedName>
        <fullName evidence="1">3'-kinase</fullName>
    </submittedName>
</protein>
<keyword evidence="1" id="KW-0418">Kinase</keyword>
<dbReference type="RefSeq" id="WP_168869151.1">
    <property type="nucleotide sequence ID" value="NZ_JABAIA010000001.1"/>
</dbReference>
<dbReference type="AlphaFoldDB" id="A0A847RQN3"/>
<dbReference type="InterPro" id="IPR011009">
    <property type="entry name" value="Kinase-like_dom_sf"/>
</dbReference>